<evidence type="ECO:0000256" key="1">
    <source>
        <dbReference type="SAM" id="MobiDB-lite"/>
    </source>
</evidence>
<proteinExistence type="predicted"/>
<gene>
    <name evidence="2" type="ORF">NQ315_016084</name>
</gene>
<keyword evidence="3" id="KW-1185">Reference proteome</keyword>
<accession>A0AAV8VLV4</accession>
<evidence type="ECO:0000313" key="2">
    <source>
        <dbReference type="EMBL" id="KAJ8914930.1"/>
    </source>
</evidence>
<dbReference type="AlphaFoldDB" id="A0AAV8VLV4"/>
<feature type="region of interest" description="Disordered" evidence="1">
    <location>
        <begin position="43"/>
        <end position="72"/>
    </location>
</feature>
<comment type="caution">
    <text evidence="2">The sequence shown here is derived from an EMBL/GenBank/DDBJ whole genome shotgun (WGS) entry which is preliminary data.</text>
</comment>
<dbReference type="InterPro" id="IPR036397">
    <property type="entry name" value="RNaseH_sf"/>
</dbReference>
<organism evidence="2 3">
    <name type="scientific">Exocentrus adspersus</name>
    <dbReference type="NCBI Taxonomy" id="1586481"/>
    <lineage>
        <taxon>Eukaryota</taxon>
        <taxon>Metazoa</taxon>
        <taxon>Ecdysozoa</taxon>
        <taxon>Arthropoda</taxon>
        <taxon>Hexapoda</taxon>
        <taxon>Insecta</taxon>
        <taxon>Pterygota</taxon>
        <taxon>Neoptera</taxon>
        <taxon>Endopterygota</taxon>
        <taxon>Coleoptera</taxon>
        <taxon>Polyphaga</taxon>
        <taxon>Cucujiformia</taxon>
        <taxon>Chrysomeloidea</taxon>
        <taxon>Cerambycidae</taxon>
        <taxon>Lamiinae</taxon>
        <taxon>Acanthocinini</taxon>
        <taxon>Exocentrus</taxon>
    </lineage>
</organism>
<sequence length="72" mass="8361">MCNSTPHSTTGKTPGELFYGRQFRDKLPNAIDSEYGKLDEHVRDRDHIMKEPGKQREDRKRRATDTSVPPYV</sequence>
<dbReference type="Gene3D" id="3.30.420.10">
    <property type="entry name" value="Ribonuclease H-like superfamily/Ribonuclease H"/>
    <property type="match status" value="1"/>
</dbReference>
<reference evidence="2 3" key="1">
    <citation type="journal article" date="2023" name="Insect Mol. Biol.">
        <title>Genome sequencing provides insights into the evolution of gene families encoding plant cell wall-degrading enzymes in longhorned beetles.</title>
        <authorList>
            <person name="Shin N.R."/>
            <person name="Okamura Y."/>
            <person name="Kirsch R."/>
            <person name="Pauchet Y."/>
        </authorList>
    </citation>
    <scope>NUCLEOTIDE SEQUENCE [LARGE SCALE GENOMIC DNA]</scope>
    <source>
        <strain evidence="2">EAD_L_NR</strain>
    </source>
</reference>
<dbReference type="EMBL" id="JANEYG010000061">
    <property type="protein sequence ID" value="KAJ8914930.1"/>
    <property type="molecule type" value="Genomic_DNA"/>
</dbReference>
<feature type="compositionally biased region" description="Basic and acidic residues" evidence="1">
    <location>
        <begin position="43"/>
        <end position="64"/>
    </location>
</feature>
<evidence type="ECO:0000313" key="3">
    <source>
        <dbReference type="Proteomes" id="UP001159042"/>
    </source>
</evidence>
<dbReference type="Proteomes" id="UP001159042">
    <property type="component" value="Unassembled WGS sequence"/>
</dbReference>
<dbReference type="GO" id="GO:0003676">
    <property type="term" value="F:nucleic acid binding"/>
    <property type="evidence" value="ECO:0007669"/>
    <property type="project" value="InterPro"/>
</dbReference>
<protein>
    <submittedName>
        <fullName evidence="2">Uncharacterized protein</fullName>
    </submittedName>
</protein>
<name>A0AAV8VLV4_9CUCU</name>